<dbReference type="SUPFAM" id="SSF54695">
    <property type="entry name" value="POZ domain"/>
    <property type="match status" value="1"/>
</dbReference>
<feature type="domain" description="BTB" evidence="2">
    <location>
        <begin position="451"/>
        <end position="528"/>
    </location>
</feature>
<dbReference type="Gene3D" id="3.30.710.10">
    <property type="entry name" value="Potassium Channel Kv1.1, Chain A"/>
    <property type="match status" value="1"/>
</dbReference>
<dbReference type="CDD" id="cd18186">
    <property type="entry name" value="BTB_POZ_ZBTB_KLHL-like"/>
    <property type="match status" value="1"/>
</dbReference>
<evidence type="ECO:0000259" key="2">
    <source>
        <dbReference type="PROSITE" id="PS50097"/>
    </source>
</evidence>
<dbReference type="PROSITE" id="PS50097">
    <property type="entry name" value="BTB"/>
    <property type="match status" value="1"/>
</dbReference>
<dbReference type="Proteomes" id="UP001168098">
    <property type="component" value="Unassembled WGS sequence"/>
</dbReference>
<dbReference type="InterPro" id="IPR000210">
    <property type="entry name" value="BTB/POZ_dom"/>
</dbReference>
<evidence type="ECO:0000313" key="3">
    <source>
        <dbReference type="EMBL" id="KAJ9672925.1"/>
    </source>
</evidence>
<protein>
    <recommendedName>
        <fullName evidence="2">BTB domain-containing protein</fullName>
    </recommendedName>
</protein>
<dbReference type="EMBL" id="JARBHA010000019">
    <property type="protein sequence ID" value="KAJ9672925.1"/>
    <property type="molecule type" value="Genomic_DNA"/>
</dbReference>
<sequence length="630" mass="70815">MSTPGGVENNQAITDRLLTCRQRLYKSLDFGFSSHDDKERKRQCPDIEMQKHVVHSISEFLGFISADTCQHPLVKDSVADVIKALEGILQCNSEAVLIIAAKVALKLVRDLPSSMLQSHVLHLIQPFASLLSSHQVKVASRCANGLNHILPYLTLCGNGVERLLENGENFIKMVVHCMDSTQPPSVRIEAFKLAQLLTMSEQRCSKMLRFCCEPIVQAIIGALREFSLLVKDITQDQVSVAVEAGRLALITRWAGEHHIYFWKLGIGKVLIGLRLSEFFNAKQPQDIILTAKELCIALKDPTFTWDILGGLVTHCGEDFNPKMSGNDIRFLIDSACGIDMLFKFAAISKVYKKRFDGSSVGQYTEWKKKFKKEVHLSSHVHHLPLVKLLEFVYLGYLQAGEDLVKTLKSFVEDCKLQPLLQMLHRNRPKWGMPFPGLDLALALNFDAHIFLDVALQAEATKAMQWTCNFCSVLVPHVHVHKVILCSSSGYFRAMFQSGMQECHSRFIKVPVSWEALVKLVDWLYSDKLPTLVTGCLWDNMDEREKPRELQLYLELCLLADYLLLDDDIQEHCSSSPCGSCPGTAVNCLAPSYSHLCLTGEIEKLDEELVDMVHAASVQHSQGSTKCKLEE</sequence>
<dbReference type="PANTHER" id="PTHR35918">
    <property type="entry name" value="OS06G0674800 PROTEIN"/>
    <property type="match status" value="1"/>
</dbReference>
<keyword evidence="4" id="KW-1185">Reference proteome</keyword>
<gene>
    <name evidence="3" type="ORF">PVL29_026258</name>
</gene>
<comment type="pathway">
    <text evidence="1">Protein modification; protein ubiquitination.</text>
</comment>
<dbReference type="InterPro" id="IPR011989">
    <property type="entry name" value="ARM-like"/>
</dbReference>
<dbReference type="Gene3D" id="1.25.10.10">
    <property type="entry name" value="Leucine-rich Repeat Variant"/>
    <property type="match status" value="1"/>
</dbReference>
<name>A0AA39D7H1_VITRO</name>
<dbReference type="PANTHER" id="PTHR35918:SF1">
    <property type="entry name" value="BTB DOMAIN-CONTAINING PROTEIN"/>
    <property type="match status" value="1"/>
</dbReference>
<evidence type="ECO:0000256" key="1">
    <source>
        <dbReference type="ARBA" id="ARBA00004906"/>
    </source>
</evidence>
<dbReference type="InterPro" id="IPR016024">
    <property type="entry name" value="ARM-type_fold"/>
</dbReference>
<dbReference type="AlphaFoldDB" id="A0AA39D7H1"/>
<dbReference type="Pfam" id="PF00651">
    <property type="entry name" value="BTB"/>
    <property type="match status" value="1"/>
</dbReference>
<reference evidence="3 4" key="1">
    <citation type="journal article" date="2023" name="BMC Biotechnol.">
        <title>Vitis rotundifolia cv Carlos genome sequencing.</title>
        <authorList>
            <person name="Huff M."/>
            <person name="Hulse-Kemp A."/>
            <person name="Scheffler B."/>
            <person name="Youngblood R."/>
            <person name="Simpson S."/>
            <person name="Babiker E."/>
            <person name="Staton M."/>
        </authorList>
    </citation>
    <scope>NUCLEOTIDE SEQUENCE [LARGE SCALE GENOMIC DNA]</scope>
    <source>
        <tissue evidence="3">Leaf</tissue>
    </source>
</reference>
<evidence type="ECO:0000313" key="4">
    <source>
        <dbReference type="Proteomes" id="UP001168098"/>
    </source>
</evidence>
<organism evidence="3 4">
    <name type="scientific">Vitis rotundifolia</name>
    <name type="common">Muscadine grape</name>
    <dbReference type="NCBI Taxonomy" id="103349"/>
    <lineage>
        <taxon>Eukaryota</taxon>
        <taxon>Viridiplantae</taxon>
        <taxon>Streptophyta</taxon>
        <taxon>Embryophyta</taxon>
        <taxon>Tracheophyta</taxon>
        <taxon>Spermatophyta</taxon>
        <taxon>Magnoliopsida</taxon>
        <taxon>eudicotyledons</taxon>
        <taxon>Gunneridae</taxon>
        <taxon>Pentapetalae</taxon>
        <taxon>rosids</taxon>
        <taxon>Vitales</taxon>
        <taxon>Vitaceae</taxon>
        <taxon>Viteae</taxon>
        <taxon>Vitis</taxon>
    </lineage>
</organism>
<dbReference type="SUPFAM" id="SSF48371">
    <property type="entry name" value="ARM repeat"/>
    <property type="match status" value="1"/>
</dbReference>
<accession>A0AA39D7H1</accession>
<dbReference type="InterPro" id="IPR044953">
    <property type="entry name" value="At1g04390-like"/>
</dbReference>
<dbReference type="InterPro" id="IPR011333">
    <property type="entry name" value="SKP1/BTB/POZ_sf"/>
</dbReference>
<comment type="caution">
    <text evidence="3">The sequence shown here is derived from an EMBL/GenBank/DDBJ whole genome shotgun (WGS) entry which is preliminary data.</text>
</comment>
<proteinExistence type="predicted"/>
<dbReference type="SMART" id="SM00225">
    <property type="entry name" value="BTB"/>
    <property type="match status" value="1"/>
</dbReference>